<feature type="domain" description="Alpha/beta hydrolase fold-3" evidence="3">
    <location>
        <begin position="77"/>
        <end position="283"/>
    </location>
</feature>
<sequence>MPLHPEIAADLAVVAARGEPPLKELSAQAARARAEAGPRVAGAPVRAVETIALPVESGSIAARLYRPFGDGDALPGIVYIHGGGWVLCSLDTHDNICRNLAASVGAVVVSIDYRMAPEHRFPVASDDCLAAVRWVAGHASGLGIDPARLILGGDSAGGNLSAVTALRIRDEGGPALAGEMLLYPVTDDIAAGHPSYGEFADGFGLTADDMAWFWDHYVPDPAERGHPHASPLRAESLAGLPPTLLLTAGCDVLRDEGEAYAGRLAAVGVTLDFRRYEGLHHGCAGDYGRLKAVAPFFEHVVAWARAIFRL</sequence>
<dbReference type="PANTHER" id="PTHR48081">
    <property type="entry name" value="AB HYDROLASE SUPERFAMILY PROTEIN C4A8.06C"/>
    <property type="match status" value="1"/>
</dbReference>
<protein>
    <submittedName>
        <fullName evidence="4">Lipolytic enzyme</fullName>
        <ecNumber evidence="4">3.1.1.3</ecNumber>
    </submittedName>
</protein>
<proteinExistence type="inferred from homology"/>
<reference evidence="4" key="1">
    <citation type="submission" date="2016-08" db="EMBL/GenBank/DDBJ databases">
        <authorList>
            <person name="Seilhamer J.J."/>
        </authorList>
    </citation>
    <scope>NUCLEOTIDE SEQUENCE</scope>
    <source>
        <strain evidence="4">86</strain>
    </source>
</reference>
<dbReference type="PANTHER" id="PTHR48081:SF8">
    <property type="entry name" value="ALPHA_BETA HYDROLASE FOLD-3 DOMAIN-CONTAINING PROTEIN-RELATED"/>
    <property type="match status" value="1"/>
</dbReference>
<dbReference type="InterPro" id="IPR013094">
    <property type="entry name" value="AB_hydrolase_3"/>
</dbReference>
<dbReference type="AlphaFoldDB" id="A0A212LLS0"/>
<comment type="similarity">
    <text evidence="1">Belongs to the 'GDXG' lipolytic enzyme family.</text>
</comment>
<dbReference type="Pfam" id="PF07859">
    <property type="entry name" value="Abhydrolase_3"/>
    <property type="match status" value="1"/>
</dbReference>
<dbReference type="EMBL" id="FMJD01000011">
    <property type="protein sequence ID" value="SCM78491.1"/>
    <property type="molecule type" value="Genomic_DNA"/>
</dbReference>
<evidence type="ECO:0000256" key="1">
    <source>
        <dbReference type="ARBA" id="ARBA00010515"/>
    </source>
</evidence>
<accession>A0A212LLS0</accession>
<dbReference type="InterPro" id="IPR029058">
    <property type="entry name" value="AB_hydrolase_fold"/>
</dbReference>
<dbReference type="InterPro" id="IPR002168">
    <property type="entry name" value="Lipase_GDXG_HIS_AS"/>
</dbReference>
<dbReference type="PROSITE" id="PS01173">
    <property type="entry name" value="LIPASE_GDXG_HIS"/>
    <property type="match status" value="1"/>
</dbReference>
<evidence type="ECO:0000256" key="2">
    <source>
        <dbReference type="ARBA" id="ARBA00022801"/>
    </source>
</evidence>
<dbReference type="SUPFAM" id="SSF53474">
    <property type="entry name" value="alpha/beta-Hydrolases"/>
    <property type="match status" value="1"/>
</dbReference>
<name>A0A212LLS0_9HYPH</name>
<dbReference type="FunFam" id="3.40.50.1820:FF:000089">
    <property type="entry name" value="Alpha/beta hydrolase"/>
    <property type="match status" value="1"/>
</dbReference>
<evidence type="ECO:0000313" key="4">
    <source>
        <dbReference type="EMBL" id="SCM78491.1"/>
    </source>
</evidence>
<dbReference type="GO" id="GO:0004806">
    <property type="term" value="F:triacylglycerol lipase activity"/>
    <property type="evidence" value="ECO:0007669"/>
    <property type="project" value="UniProtKB-EC"/>
</dbReference>
<keyword evidence="2 4" id="KW-0378">Hydrolase</keyword>
<dbReference type="RefSeq" id="WP_288198150.1">
    <property type="nucleotide sequence ID" value="NZ_LT608334.1"/>
</dbReference>
<dbReference type="Gene3D" id="3.40.50.1820">
    <property type="entry name" value="alpha/beta hydrolase"/>
    <property type="match status" value="1"/>
</dbReference>
<dbReference type="InterPro" id="IPR050300">
    <property type="entry name" value="GDXG_lipolytic_enzyme"/>
</dbReference>
<gene>
    <name evidence="4" type="ORF">KL86PLE_70196</name>
</gene>
<organism evidence="4">
    <name type="scientific">uncultured Pleomorphomonas sp</name>
    <dbReference type="NCBI Taxonomy" id="442121"/>
    <lineage>
        <taxon>Bacteria</taxon>
        <taxon>Pseudomonadati</taxon>
        <taxon>Pseudomonadota</taxon>
        <taxon>Alphaproteobacteria</taxon>
        <taxon>Hyphomicrobiales</taxon>
        <taxon>Pleomorphomonadaceae</taxon>
        <taxon>Pleomorphomonas</taxon>
        <taxon>environmental samples</taxon>
    </lineage>
</organism>
<dbReference type="EC" id="3.1.1.3" evidence="4"/>
<evidence type="ECO:0000259" key="3">
    <source>
        <dbReference type="Pfam" id="PF07859"/>
    </source>
</evidence>